<evidence type="ECO:0000259" key="2">
    <source>
        <dbReference type="Pfam" id="PF13635"/>
    </source>
</evidence>
<dbReference type="Gene3D" id="3.40.50.300">
    <property type="entry name" value="P-loop containing nucleotide triphosphate hydrolases"/>
    <property type="match status" value="1"/>
</dbReference>
<dbReference type="InterPro" id="IPR025420">
    <property type="entry name" value="DUF4143"/>
</dbReference>
<organism evidence="3 4">
    <name type="scientific">Methanoplanus limicola DSM 2279</name>
    <dbReference type="NCBI Taxonomy" id="937775"/>
    <lineage>
        <taxon>Archaea</taxon>
        <taxon>Methanobacteriati</taxon>
        <taxon>Methanobacteriota</taxon>
        <taxon>Stenosarchaea group</taxon>
        <taxon>Methanomicrobia</taxon>
        <taxon>Methanomicrobiales</taxon>
        <taxon>Methanomicrobiaceae</taxon>
        <taxon>Methanoplanus</taxon>
    </lineage>
</organism>
<sequence length="433" mass="50110">MDKDQLLDVILQQQEIFKEIPGDLVEREIDPEKYMRGKEIVIITGIRRSGKSTVLKLISEKYRNSGENILFINFEDIRLADISTKNYNDIENIAVELFSAEKKTIFFFDEIQYAPSWERWLNNLHFKGHKVFVTGSNAKILGREIATSLTGRNIVLPLHPFSFREYLKLKEIEIPDEKRLTSKKSAEILHYFKIYLECGGFPEVIKEDNIELSGCYFNDILKRDIESRNKIRDSTGISRLATYLATNSASIFTYSTLRHITGIKSNNTISQYIDYFRDSYLFYTLPAFHYSLKKQAGASSKVYSGDNSFLKTVSFNFSDNTGQKLENLVFLYLLQSKKGYRLFYHSGEKSKKECDFLIIKETYLSCAIQVSSTITDEKTKEREISGLTDALKEYNLSKGYILTMDSSGIENTEGKEIIIIPVWKYMLYPELYP</sequence>
<accession>H1Z3W8</accession>
<dbReference type="PANTHER" id="PTHR33295">
    <property type="entry name" value="ATPASE"/>
    <property type="match status" value="1"/>
</dbReference>
<dbReference type="AlphaFoldDB" id="H1Z3W8"/>
<proteinExistence type="predicted"/>
<dbReference type="Pfam" id="PF13635">
    <property type="entry name" value="DUF4143"/>
    <property type="match status" value="1"/>
</dbReference>
<feature type="domain" description="DUF4143" evidence="2">
    <location>
        <begin position="222"/>
        <end position="370"/>
    </location>
</feature>
<dbReference type="InterPro" id="IPR041682">
    <property type="entry name" value="AAA_14"/>
</dbReference>
<evidence type="ECO:0000313" key="3">
    <source>
        <dbReference type="EMBL" id="EHQ36590.1"/>
    </source>
</evidence>
<dbReference type="Pfam" id="PF13173">
    <property type="entry name" value="AAA_14"/>
    <property type="match status" value="1"/>
</dbReference>
<evidence type="ECO:0000259" key="1">
    <source>
        <dbReference type="Pfam" id="PF13173"/>
    </source>
</evidence>
<protein>
    <recommendedName>
        <fullName evidence="5">AAA ATPase</fullName>
    </recommendedName>
</protein>
<dbReference type="OrthoDB" id="371918at2157"/>
<dbReference type="Proteomes" id="UP000005741">
    <property type="component" value="Chromosome"/>
</dbReference>
<dbReference type="RefSeq" id="WP_004079011.1">
    <property type="nucleotide sequence ID" value="NZ_CM001436.1"/>
</dbReference>
<dbReference type="HOGENOM" id="CLU_041527_0_0_2"/>
<keyword evidence="4" id="KW-1185">Reference proteome</keyword>
<dbReference type="EMBL" id="CM001436">
    <property type="protein sequence ID" value="EHQ36590.1"/>
    <property type="molecule type" value="Genomic_DNA"/>
</dbReference>
<name>H1Z3W8_9EURY</name>
<dbReference type="InParanoid" id="H1Z3W8"/>
<gene>
    <name evidence="3" type="ORF">Metlim_2548</name>
</gene>
<dbReference type="InterPro" id="IPR027417">
    <property type="entry name" value="P-loop_NTPase"/>
</dbReference>
<reference evidence="3 4" key="1">
    <citation type="submission" date="2011-10" db="EMBL/GenBank/DDBJ databases">
        <title>The Improved High-Quality Draft genome of Methanoplanus limicola DSM 2279.</title>
        <authorList>
            <consortium name="US DOE Joint Genome Institute (JGI-PGF)"/>
            <person name="Lucas S."/>
            <person name="Copeland A."/>
            <person name="Lapidus A."/>
            <person name="Glavina del Rio T."/>
            <person name="Dalin E."/>
            <person name="Tice H."/>
            <person name="Bruce D."/>
            <person name="Goodwin L."/>
            <person name="Pitluck S."/>
            <person name="Peters L."/>
            <person name="Mikhailova N."/>
            <person name="Lu M."/>
            <person name="Kyrpides N."/>
            <person name="Mavromatis K."/>
            <person name="Ivanova N."/>
            <person name="Markowitz V."/>
            <person name="Cheng J.-F."/>
            <person name="Hugenholtz P."/>
            <person name="Woyke T."/>
            <person name="Wu D."/>
            <person name="Wirth R."/>
            <person name="Brambilla E.-M."/>
            <person name="Klenk H.-P."/>
            <person name="Eisen J.A."/>
        </authorList>
    </citation>
    <scope>NUCLEOTIDE SEQUENCE [LARGE SCALE GENOMIC DNA]</scope>
    <source>
        <strain evidence="3 4">DSM 2279</strain>
    </source>
</reference>
<evidence type="ECO:0008006" key="5">
    <source>
        <dbReference type="Google" id="ProtNLM"/>
    </source>
</evidence>
<dbReference type="PANTHER" id="PTHR33295:SF8">
    <property type="entry name" value="AAA+ ATPASE DOMAIN-CONTAINING PROTEIN"/>
    <property type="match status" value="1"/>
</dbReference>
<evidence type="ECO:0000313" key="4">
    <source>
        <dbReference type="Proteomes" id="UP000005741"/>
    </source>
</evidence>
<dbReference type="SUPFAM" id="SSF52540">
    <property type="entry name" value="P-loop containing nucleoside triphosphate hydrolases"/>
    <property type="match status" value="1"/>
</dbReference>
<feature type="domain" description="AAA" evidence="1">
    <location>
        <begin position="38"/>
        <end position="167"/>
    </location>
</feature>